<evidence type="ECO:0000313" key="5">
    <source>
        <dbReference type="EMBL" id="GHB23425.1"/>
    </source>
</evidence>
<organism evidence="5 6">
    <name type="scientific">Salinicola rhizosphaerae</name>
    <dbReference type="NCBI Taxonomy" id="1443141"/>
    <lineage>
        <taxon>Bacteria</taxon>
        <taxon>Pseudomonadati</taxon>
        <taxon>Pseudomonadota</taxon>
        <taxon>Gammaproteobacteria</taxon>
        <taxon>Oceanospirillales</taxon>
        <taxon>Halomonadaceae</taxon>
        <taxon>Salinicola</taxon>
    </lineage>
</organism>
<dbReference type="GO" id="GO:0016829">
    <property type="term" value="F:lyase activity"/>
    <property type="evidence" value="ECO:0007669"/>
    <property type="project" value="UniProtKB-KW"/>
</dbReference>
<comment type="cofactor">
    <cofactor evidence="1">
        <name>Mg(2+)</name>
        <dbReference type="ChEBI" id="CHEBI:18420"/>
    </cofactor>
</comment>
<dbReference type="EMBL" id="BMZI01000005">
    <property type="protein sequence ID" value="GHB23425.1"/>
    <property type="molecule type" value="Genomic_DNA"/>
</dbReference>
<gene>
    <name evidence="5" type="ORF">GCM10009038_22800</name>
</gene>
<keyword evidence="5" id="KW-0456">Lyase</keyword>
<dbReference type="Gene3D" id="3.20.20.60">
    <property type="entry name" value="Phosphoenolpyruvate-binding domains"/>
    <property type="match status" value="1"/>
</dbReference>
<reference evidence="6" key="1">
    <citation type="journal article" date="2019" name="Int. J. Syst. Evol. Microbiol.">
        <title>The Global Catalogue of Microorganisms (GCM) 10K type strain sequencing project: providing services to taxonomists for standard genome sequencing and annotation.</title>
        <authorList>
            <consortium name="The Broad Institute Genomics Platform"/>
            <consortium name="The Broad Institute Genome Sequencing Center for Infectious Disease"/>
            <person name="Wu L."/>
            <person name="Ma J."/>
        </authorList>
    </citation>
    <scope>NUCLEOTIDE SEQUENCE [LARGE SCALE GENOMIC DNA]</scope>
    <source>
        <strain evidence="6">KCTC 32998</strain>
    </source>
</reference>
<dbReference type="Pfam" id="PF03328">
    <property type="entry name" value="HpcH_HpaI"/>
    <property type="match status" value="1"/>
</dbReference>
<keyword evidence="3" id="KW-0460">Magnesium</keyword>
<evidence type="ECO:0000313" key="6">
    <source>
        <dbReference type="Proteomes" id="UP000646745"/>
    </source>
</evidence>
<protein>
    <submittedName>
        <fullName evidence="5">Acyl-CoA lyase subunit beta</fullName>
    </submittedName>
</protein>
<comment type="caution">
    <text evidence="5">The sequence shown here is derived from an EMBL/GenBank/DDBJ whole genome shotgun (WGS) entry which is preliminary data.</text>
</comment>
<evidence type="ECO:0000256" key="2">
    <source>
        <dbReference type="ARBA" id="ARBA00022723"/>
    </source>
</evidence>
<feature type="domain" description="HpcH/HpaI aldolase/citrate lyase" evidence="4">
    <location>
        <begin position="8"/>
        <end position="215"/>
    </location>
</feature>
<sequence>MPAFTTSRSLLFVPASRPDRFSKALSSEADAVIIDLEDAVAQEDKDDARQALAAFLEDAAEDAVWVRINAMESDDALADLALCRDRPGIAGIIVPKAEHTRALAQAAALGKPLIPLIESAAGLDRLAELARVEGVVALSFGALDLGLDLGLEPGTQGGDWVLDQARFQLVLQSRLAGLAAPVETVTPEFRDTDVVERAARRASEMGFGGMLCIHPRQVEAVNAAFSPSVAQREWAERVLAVAAQDAGAGQVDGQMIDAPVIERARRLLERTGG</sequence>
<dbReference type="InterPro" id="IPR015813">
    <property type="entry name" value="Pyrv/PenolPyrv_kinase-like_dom"/>
</dbReference>
<dbReference type="PIRSF" id="PIRSF015582">
    <property type="entry name" value="Cit_lyase_B"/>
    <property type="match status" value="1"/>
</dbReference>
<dbReference type="InterPro" id="IPR011206">
    <property type="entry name" value="Citrate_lyase_beta/mcl1/mcl2"/>
</dbReference>
<dbReference type="InterPro" id="IPR040442">
    <property type="entry name" value="Pyrv_kinase-like_dom_sf"/>
</dbReference>
<dbReference type="PANTHER" id="PTHR32308">
    <property type="entry name" value="LYASE BETA SUBUNIT, PUTATIVE (AFU_ORTHOLOGUE AFUA_4G13030)-RELATED"/>
    <property type="match status" value="1"/>
</dbReference>
<evidence type="ECO:0000256" key="3">
    <source>
        <dbReference type="ARBA" id="ARBA00022842"/>
    </source>
</evidence>
<dbReference type="InterPro" id="IPR005000">
    <property type="entry name" value="Aldolase/citrate-lyase_domain"/>
</dbReference>
<dbReference type="RefSeq" id="WP_189444839.1">
    <property type="nucleotide sequence ID" value="NZ_BMZI01000005.1"/>
</dbReference>
<dbReference type="SUPFAM" id="SSF51621">
    <property type="entry name" value="Phosphoenolpyruvate/pyruvate domain"/>
    <property type="match status" value="1"/>
</dbReference>
<keyword evidence="2" id="KW-0479">Metal-binding</keyword>
<dbReference type="PANTHER" id="PTHR32308:SF10">
    <property type="entry name" value="CITRATE LYASE SUBUNIT BETA"/>
    <property type="match status" value="1"/>
</dbReference>
<proteinExistence type="predicted"/>
<keyword evidence="6" id="KW-1185">Reference proteome</keyword>
<dbReference type="Proteomes" id="UP000646745">
    <property type="component" value="Unassembled WGS sequence"/>
</dbReference>
<accession>A0ABQ3E516</accession>
<name>A0ABQ3E516_9GAMM</name>
<evidence type="ECO:0000256" key="1">
    <source>
        <dbReference type="ARBA" id="ARBA00001946"/>
    </source>
</evidence>
<evidence type="ECO:0000259" key="4">
    <source>
        <dbReference type="Pfam" id="PF03328"/>
    </source>
</evidence>